<feature type="domain" description="Multidrug resistance protein MdtA-like barrel-sandwich hybrid" evidence="4">
    <location>
        <begin position="66"/>
        <end position="204"/>
    </location>
</feature>
<dbReference type="InterPro" id="IPR058624">
    <property type="entry name" value="MdtA-like_HH"/>
</dbReference>
<keyword evidence="7" id="KW-1185">Reference proteome</keyword>
<dbReference type="Gene3D" id="2.40.30.170">
    <property type="match status" value="1"/>
</dbReference>
<comment type="caution">
    <text evidence="6">The sequence shown here is derived from an EMBL/GenBank/DDBJ whole genome shotgun (WGS) entry which is preliminary data.</text>
</comment>
<dbReference type="SUPFAM" id="SSF111369">
    <property type="entry name" value="HlyD-like secretion proteins"/>
    <property type="match status" value="1"/>
</dbReference>
<feature type="domain" description="Multidrug resistance protein MdtA-like alpha-helical hairpin" evidence="3">
    <location>
        <begin position="104"/>
        <end position="172"/>
    </location>
</feature>
<evidence type="ECO:0000313" key="6">
    <source>
        <dbReference type="EMBL" id="GAA0565468.1"/>
    </source>
</evidence>
<feature type="transmembrane region" description="Helical" evidence="2">
    <location>
        <begin position="12"/>
        <end position="33"/>
    </location>
</feature>
<dbReference type="Gene3D" id="2.40.50.100">
    <property type="match status" value="2"/>
</dbReference>
<dbReference type="PANTHER" id="PTHR30469">
    <property type="entry name" value="MULTIDRUG RESISTANCE PROTEIN MDTA"/>
    <property type="match status" value="1"/>
</dbReference>
<sequence>MTPAKPKRRIRPWMWWVGGGVLIVGLFVVWGVLNKPKPNYDFQTVGEGSLTLSVSATGTLAPRVSVDVGAEVSGRIDELYVDYNDHVTKGQKLAQINTEQIQAQLDQARATLMQQQASQVQTEAKYKRYTSLLKTGDISRQDYDTARADFLRAQAGVAQSAAQVKQYESQLQKCTIYAPIDGVVLDRKVSKGQTVAAAFSTPVLFTIASDLTQMELDVDIDEADVGTAKAGLDAEFTVGAYTDKKFKARMIQVRTNSTTVQNVVTYKGILLVDNAKLLLKPGMTATAEIITGKLPKSVTVPNAALRFVPLPALTAGQPPAPVGVGLGRVWTLDNGRLKPHDLKLGGTDGHATQVLKGDIKPGDKVITDSKLPGKP</sequence>
<evidence type="ECO:0000256" key="1">
    <source>
        <dbReference type="ARBA" id="ARBA00009477"/>
    </source>
</evidence>
<keyword evidence="2" id="KW-0812">Transmembrane</keyword>
<keyword evidence="2" id="KW-0472">Membrane</keyword>
<dbReference type="Pfam" id="PF25917">
    <property type="entry name" value="BSH_RND"/>
    <property type="match status" value="1"/>
</dbReference>
<protein>
    <submittedName>
        <fullName evidence="6">Efflux RND transporter periplasmic adaptor subunit</fullName>
    </submittedName>
</protein>
<organism evidence="6 7">
    <name type="scientific">Rhizomicrobium electricum</name>
    <dbReference type="NCBI Taxonomy" id="480070"/>
    <lineage>
        <taxon>Bacteria</taxon>
        <taxon>Pseudomonadati</taxon>
        <taxon>Pseudomonadota</taxon>
        <taxon>Alphaproteobacteria</taxon>
        <taxon>Micropepsales</taxon>
        <taxon>Micropepsaceae</taxon>
        <taxon>Rhizomicrobium</taxon>
    </lineage>
</organism>
<dbReference type="Pfam" id="PF25876">
    <property type="entry name" value="HH_MFP_RND"/>
    <property type="match status" value="1"/>
</dbReference>
<evidence type="ECO:0000313" key="7">
    <source>
        <dbReference type="Proteomes" id="UP001499951"/>
    </source>
</evidence>
<dbReference type="Proteomes" id="UP001499951">
    <property type="component" value="Unassembled WGS sequence"/>
</dbReference>
<dbReference type="InterPro" id="IPR006143">
    <property type="entry name" value="RND_pump_MFP"/>
</dbReference>
<dbReference type="PANTHER" id="PTHR30469:SF33">
    <property type="entry name" value="SLR1207 PROTEIN"/>
    <property type="match status" value="1"/>
</dbReference>
<comment type="similarity">
    <text evidence="1">Belongs to the membrane fusion protein (MFP) (TC 8.A.1) family.</text>
</comment>
<dbReference type="NCBIfam" id="TIGR01730">
    <property type="entry name" value="RND_mfp"/>
    <property type="match status" value="1"/>
</dbReference>
<evidence type="ECO:0000259" key="3">
    <source>
        <dbReference type="Pfam" id="PF25876"/>
    </source>
</evidence>
<evidence type="ECO:0000259" key="5">
    <source>
        <dbReference type="Pfam" id="PF25954"/>
    </source>
</evidence>
<accession>A0ABN1EF60</accession>
<evidence type="ECO:0000259" key="4">
    <source>
        <dbReference type="Pfam" id="PF25917"/>
    </source>
</evidence>
<name>A0ABN1EF60_9PROT</name>
<dbReference type="InterPro" id="IPR058625">
    <property type="entry name" value="MdtA-like_BSH"/>
</dbReference>
<evidence type="ECO:0000256" key="2">
    <source>
        <dbReference type="SAM" id="Phobius"/>
    </source>
</evidence>
<dbReference type="InterPro" id="IPR058792">
    <property type="entry name" value="Beta-barrel_RND_2"/>
</dbReference>
<dbReference type="Pfam" id="PF25954">
    <property type="entry name" value="Beta-barrel_RND_2"/>
    <property type="match status" value="1"/>
</dbReference>
<proteinExistence type="inferred from homology"/>
<dbReference type="EMBL" id="BAAADD010000003">
    <property type="protein sequence ID" value="GAA0565468.1"/>
    <property type="molecule type" value="Genomic_DNA"/>
</dbReference>
<reference evidence="6 7" key="1">
    <citation type="journal article" date="2019" name="Int. J. Syst. Evol. Microbiol.">
        <title>The Global Catalogue of Microorganisms (GCM) 10K type strain sequencing project: providing services to taxonomists for standard genome sequencing and annotation.</title>
        <authorList>
            <consortium name="The Broad Institute Genomics Platform"/>
            <consortium name="The Broad Institute Genome Sequencing Center for Infectious Disease"/>
            <person name="Wu L."/>
            <person name="Ma J."/>
        </authorList>
    </citation>
    <scope>NUCLEOTIDE SEQUENCE [LARGE SCALE GENOMIC DNA]</scope>
    <source>
        <strain evidence="6 7">JCM 15089</strain>
    </source>
</reference>
<keyword evidence="2" id="KW-1133">Transmembrane helix</keyword>
<gene>
    <name evidence="6" type="ORF">GCM10008942_12260</name>
</gene>
<feature type="domain" description="CusB-like beta-barrel" evidence="5">
    <location>
        <begin position="216"/>
        <end position="289"/>
    </location>
</feature>